<evidence type="ECO:0000313" key="2">
    <source>
        <dbReference type="Proteomes" id="UP000242682"/>
    </source>
</evidence>
<reference evidence="1 2" key="1">
    <citation type="submission" date="2018-03" db="EMBL/GenBank/DDBJ databases">
        <title>Genomic Encyclopedia of Type Strains, Phase III (KMG-III): the genomes of soil and plant-associated and newly described type strains.</title>
        <authorList>
            <person name="Whitman W."/>
        </authorList>
    </citation>
    <scope>NUCLEOTIDE SEQUENCE [LARGE SCALE GENOMIC DNA]</scope>
    <source>
        <strain evidence="1 2">CGMCC 1.12259</strain>
    </source>
</reference>
<evidence type="ECO:0000313" key="1">
    <source>
        <dbReference type="EMBL" id="PSL40382.1"/>
    </source>
</evidence>
<proteinExistence type="predicted"/>
<evidence type="ECO:0008006" key="3">
    <source>
        <dbReference type="Google" id="ProtNLM"/>
    </source>
</evidence>
<gene>
    <name evidence="1" type="ORF">B0H99_105160</name>
</gene>
<keyword evidence="2" id="KW-1185">Reference proteome</keyword>
<accession>A0A2P8H2D9</accession>
<dbReference type="EMBL" id="PYAT01000005">
    <property type="protein sequence ID" value="PSL40382.1"/>
    <property type="molecule type" value="Genomic_DNA"/>
</dbReference>
<protein>
    <recommendedName>
        <fullName evidence="3">DUF3006 family protein</fullName>
    </recommendedName>
</protein>
<sequence length="83" mass="9559">MLDRIEDDSKAVILVEESGREIIVPVSQLPEGSRVHSWFTITMEEEEVVLIEVDEPLTQAKAAHAQNLMQRLKRKSGSRFKRR</sequence>
<dbReference type="Proteomes" id="UP000242682">
    <property type="component" value="Unassembled WGS sequence"/>
</dbReference>
<dbReference type="Pfam" id="PF11213">
    <property type="entry name" value="DUF3006"/>
    <property type="match status" value="1"/>
</dbReference>
<dbReference type="AlphaFoldDB" id="A0A2P8H2D9"/>
<name>A0A2P8H2D9_9BACL</name>
<organism evidence="1 2">
    <name type="scientific">Planomicrobium soli</name>
    <dbReference type="NCBI Taxonomy" id="1176648"/>
    <lineage>
        <taxon>Bacteria</taxon>
        <taxon>Bacillati</taxon>
        <taxon>Bacillota</taxon>
        <taxon>Bacilli</taxon>
        <taxon>Bacillales</taxon>
        <taxon>Caryophanaceae</taxon>
        <taxon>Planomicrobium</taxon>
    </lineage>
</organism>
<comment type="caution">
    <text evidence="1">The sequence shown here is derived from an EMBL/GenBank/DDBJ whole genome shotgun (WGS) entry which is preliminary data.</text>
</comment>
<dbReference type="InterPro" id="IPR021377">
    <property type="entry name" value="DUF3006"/>
</dbReference>